<dbReference type="AlphaFoldDB" id="A0A399EFU0"/>
<evidence type="ECO:0008006" key="3">
    <source>
        <dbReference type="Google" id="ProtNLM"/>
    </source>
</evidence>
<dbReference type="InterPro" id="IPR019660">
    <property type="entry name" value="Put_sensory_transdc_reg_YbjN"/>
</dbReference>
<sequence length="143" mass="15714">MVWQEQSLTPKQRLVYDLLRHVPGFHPFLDPEGNTVLLFKESGGEALALVGVGWQSEEAILVLQARVEGLGEFSPSLANAWNAAKRWPRAWVQEGGVVLDFQVFLPGEVDAELLGSLLLPVLAGVGKFLGWAVERTREMPPVA</sequence>
<organism evidence="1 2">
    <name type="scientific">Meiothermus luteus</name>
    <dbReference type="NCBI Taxonomy" id="2026184"/>
    <lineage>
        <taxon>Bacteria</taxon>
        <taxon>Thermotogati</taxon>
        <taxon>Deinococcota</taxon>
        <taxon>Deinococci</taxon>
        <taxon>Thermales</taxon>
        <taxon>Thermaceae</taxon>
        <taxon>Meiothermus</taxon>
    </lineage>
</organism>
<evidence type="ECO:0000313" key="1">
    <source>
        <dbReference type="EMBL" id="RIH82019.1"/>
    </source>
</evidence>
<dbReference type="OrthoDB" id="32986at2"/>
<accession>A0A399EFU0</accession>
<proteinExistence type="predicted"/>
<keyword evidence="2" id="KW-1185">Reference proteome</keyword>
<comment type="caution">
    <text evidence="1">The sequence shown here is derived from an EMBL/GenBank/DDBJ whole genome shotgun (WGS) entry which is preliminary data.</text>
</comment>
<name>A0A399EFU0_9DEIN</name>
<gene>
    <name evidence="1" type="ORF">Mlute_02628</name>
</gene>
<dbReference type="Pfam" id="PF10722">
    <property type="entry name" value="YbjN"/>
    <property type="match status" value="1"/>
</dbReference>
<dbReference type="Proteomes" id="UP000265800">
    <property type="component" value="Unassembled WGS sequence"/>
</dbReference>
<evidence type="ECO:0000313" key="2">
    <source>
        <dbReference type="Proteomes" id="UP000265800"/>
    </source>
</evidence>
<reference evidence="1 2" key="1">
    <citation type="submission" date="2018-08" db="EMBL/GenBank/DDBJ databases">
        <title>Meiothermus luteus KCTC 52599 genome sequencing project.</title>
        <authorList>
            <person name="Da Costa M.S."/>
            <person name="Albuquerque L."/>
            <person name="Raposo P."/>
            <person name="Froufe H.J.C."/>
            <person name="Barroso C.S."/>
            <person name="Egas C."/>
        </authorList>
    </citation>
    <scope>NUCLEOTIDE SEQUENCE [LARGE SCALE GENOMIC DNA]</scope>
    <source>
        <strain evidence="1 2">KCTC 52599</strain>
    </source>
</reference>
<dbReference type="RefSeq" id="WP_119361130.1">
    <property type="nucleotide sequence ID" value="NZ_QWKZ01000126.1"/>
</dbReference>
<protein>
    <recommendedName>
        <fullName evidence="3">Bacterial sensory transduction regulator</fullName>
    </recommendedName>
</protein>
<dbReference type="EMBL" id="QWKZ01000126">
    <property type="protein sequence ID" value="RIH82019.1"/>
    <property type="molecule type" value="Genomic_DNA"/>
</dbReference>